<feature type="compositionally biased region" description="Polar residues" evidence="1">
    <location>
        <begin position="1003"/>
        <end position="1013"/>
    </location>
</feature>
<feature type="compositionally biased region" description="Polar residues" evidence="1">
    <location>
        <begin position="1382"/>
        <end position="1391"/>
    </location>
</feature>
<feature type="compositionally biased region" description="Polar residues" evidence="1">
    <location>
        <begin position="725"/>
        <end position="742"/>
    </location>
</feature>
<feature type="region of interest" description="Disordered" evidence="1">
    <location>
        <begin position="2686"/>
        <end position="2718"/>
    </location>
</feature>
<feature type="compositionally biased region" description="Polar residues" evidence="1">
    <location>
        <begin position="1282"/>
        <end position="1303"/>
    </location>
</feature>
<feature type="compositionally biased region" description="Polar residues" evidence="1">
    <location>
        <begin position="2402"/>
        <end position="2411"/>
    </location>
</feature>
<feature type="compositionally biased region" description="Polar residues" evidence="1">
    <location>
        <begin position="872"/>
        <end position="912"/>
    </location>
</feature>
<reference evidence="3 4" key="1">
    <citation type="submission" date="2024-08" db="EMBL/GenBank/DDBJ databases">
        <title>The draft genome of Apodemus speciosus.</title>
        <authorList>
            <person name="Nabeshima K."/>
            <person name="Suzuki S."/>
            <person name="Onuma M."/>
        </authorList>
    </citation>
    <scope>NUCLEOTIDE SEQUENCE [LARGE SCALE GENOMIC DNA]</scope>
    <source>
        <strain evidence="3">IB14-021</strain>
    </source>
</reference>
<feature type="compositionally biased region" description="Low complexity" evidence="1">
    <location>
        <begin position="1084"/>
        <end position="1098"/>
    </location>
</feature>
<feature type="compositionally biased region" description="Polar residues" evidence="1">
    <location>
        <begin position="702"/>
        <end position="712"/>
    </location>
</feature>
<feature type="compositionally biased region" description="Low complexity" evidence="1">
    <location>
        <begin position="1987"/>
        <end position="1998"/>
    </location>
</feature>
<protein>
    <submittedName>
        <fullName evidence="3">C2 calcium-dependent domain-containing 6</fullName>
    </submittedName>
</protein>
<feature type="compositionally biased region" description="Basic and acidic residues" evidence="1">
    <location>
        <begin position="95"/>
        <end position="114"/>
    </location>
</feature>
<gene>
    <name evidence="3" type="ORF">APTSU1_000023400</name>
</gene>
<evidence type="ECO:0000256" key="1">
    <source>
        <dbReference type="SAM" id="MobiDB-lite"/>
    </source>
</evidence>
<feature type="region of interest" description="Disordered" evidence="1">
    <location>
        <begin position="699"/>
        <end position="1259"/>
    </location>
</feature>
<feature type="compositionally biased region" description="Polar residues" evidence="1">
    <location>
        <begin position="1203"/>
        <end position="1214"/>
    </location>
</feature>
<feature type="compositionally biased region" description="Polar residues" evidence="1">
    <location>
        <begin position="1239"/>
        <end position="1248"/>
    </location>
</feature>
<feature type="compositionally biased region" description="Basic and acidic residues" evidence="1">
    <location>
        <begin position="1564"/>
        <end position="1573"/>
    </location>
</feature>
<feature type="compositionally biased region" description="Low complexity" evidence="1">
    <location>
        <begin position="859"/>
        <end position="871"/>
    </location>
</feature>
<feature type="region of interest" description="Disordered" evidence="1">
    <location>
        <begin position="1279"/>
        <end position="1392"/>
    </location>
</feature>
<feature type="compositionally biased region" description="Polar residues" evidence="1">
    <location>
        <begin position="749"/>
        <end position="802"/>
    </location>
</feature>
<feature type="compositionally biased region" description="Polar residues" evidence="1">
    <location>
        <begin position="845"/>
        <end position="854"/>
    </location>
</feature>
<dbReference type="Proteomes" id="UP001623349">
    <property type="component" value="Unassembled WGS sequence"/>
</dbReference>
<feature type="compositionally biased region" description="Polar residues" evidence="1">
    <location>
        <begin position="11"/>
        <end position="43"/>
    </location>
</feature>
<feature type="compositionally biased region" description="Polar residues" evidence="1">
    <location>
        <begin position="1062"/>
        <end position="1083"/>
    </location>
</feature>
<feature type="compositionally biased region" description="Polar residues" evidence="1">
    <location>
        <begin position="810"/>
        <end position="820"/>
    </location>
</feature>
<feature type="region of interest" description="Disordered" evidence="1">
    <location>
        <begin position="458"/>
        <end position="479"/>
    </location>
</feature>
<dbReference type="PANTHER" id="PTHR21665:SF2">
    <property type="entry name" value="CATION CHANNEL SPERM-ASSOCIATED TARGETING SUBUNIT TAU"/>
    <property type="match status" value="1"/>
</dbReference>
<feature type="compositionally biased region" description="Polar residues" evidence="1">
    <location>
        <begin position="1137"/>
        <end position="1146"/>
    </location>
</feature>
<accession>A0ABQ0ECY9</accession>
<dbReference type="InterPro" id="IPR048363">
    <property type="entry name" value="CTSRT_C2"/>
</dbReference>
<feature type="region of interest" description="Disordered" evidence="1">
    <location>
        <begin position="1950"/>
        <end position="2000"/>
    </location>
</feature>
<feature type="compositionally biased region" description="Polar residues" evidence="1">
    <location>
        <begin position="1113"/>
        <end position="1123"/>
    </location>
</feature>
<feature type="domain" description="Cation channel sperm-associated targeting subunit tau C2" evidence="2">
    <location>
        <begin position="159"/>
        <end position="262"/>
    </location>
</feature>
<keyword evidence="4" id="KW-1185">Reference proteome</keyword>
<evidence type="ECO:0000313" key="3">
    <source>
        <dbReference type="EMBL" id="GAB1285004.1"/>
    </source>
</evidence>
<comment type="caution">
    <text evidence="3">The sequence shown here is derived from an EMBL/GenBank/DDBJ whole genome shotgun (WGS) entry which is preliminary data.</text>
</comment>
<feature type="compositionally biased region" description="Polar residues" evidence="1">
    <location>
        <begin position="79"/>
        <end position="92"/>
    </location>
</feature>
<feature type="region of interest" description="Disordered" evidence="1">
    <location>
        <begin position="2402"/>
        <end position="2426"/>
    </location>
</feature>
<organism evidence="3 4">
    <name type="scientific">Apodemus speciosus</name>
    <name type="common">Large Japanese field mouse</name>
    <dbReference type="NCBI Taxonomy" id="105296"/>
    <lineage>
        <taxon>Eukaryota</taxon>
        <taxon>Metazoa</taxon>
        <taxon>Chordata</taxon>
        <taxon>Craniata</taxon>
        <taxon>Vertebrata</taxon>
        <taxon>Euteleostomi</taxon>
        <taxon>Mammalia</taxon>
        <taxon>Eutheria</taxon>
        <taxon>Euarchontoglires</taxon>
        <taxon>Glires</taxon>
        <taxon>Rodentia</taxon>
        <taxon>Myomorpha</taxon>
        <taxon>Muroidea</taxon>
        <taxon>Muridae</taxon>
        <taxon>Murinae</taxon>
        <taxon>Apodemus</taxon>
    </lineage>
</organism>
<dbReference type="Pfam" id="PF15729">
    <property type="entry name" value="CTSRT"/>
    <property type="match status" value="1"/>
</dbReference>
<dbReference type="PANTHER" id="PTHR21665">
    <property type="entry name" value="CATION CHANNEL SPERM-ASSOCIATED TARGETING SUBUNIT TAU"/>
    <property type="match status" value="1"/>
</dbReference>
<feature type="compositionally biased region" description="Polar residues" evidence="1">
    <location>
        <begin position="1154"/>
        <end position="1163"/>
    </location>
</feature>
<proteinExistence type="predicted"/>
<evidence type="ECO:0000313" key="4">
    <source>
        <dbReference type="Proteomes" id="UP001623349"/>
    </source>
</evidence>
<feature type="compositionally biased region" description="Polar residues" evidence="1">
    <location>
        <begin position="1577"/>
        <end position="1605"/>
    </location>
</feature>
<dbReference type="EMBL" id="BAAFST010000001">
    <property type="protein sequence ID" value="GAB1285004.1"/>
    <property type="molecule type" value="Genomic_DNA"/>
</dbReference>
<dbReference type="InterPro" id="IPR031462">
    <property type="entry name" value="CTSRT"/>
</dbReference>
<feature type="region of interest" description="Disordered" evidence="1">
    <location>
        <begin position="1424"/>
        <end position="1623"/>
    </location>
</feature>
<sequence length="2778" mass="310759">MELPPPGNRRVSINNPQETSGRVSTTPAVYPSQPSKISSITSKRSAYSYAYRPSIMSNRSSGPQSLLPNPILQKTSLNAPGALQSKSSNVSSVRYADEEGKPLTDKDKDKDKGKGKGKGTGTRLLSMLRKTLQGSQSDEMVVANQTQNLVPFGDVVGFVGQQHLNLFIRVSINHIVKCTKLRHLKAVNNEKNLVLKFDEVKYFSVQVPRRQDDERNCIYLELMQDGGDSETPPFPLGSAESHLYEVIQAICRVEVEFMFSYGNFGYGFSHQLKPLQKVTEPSMFMNIAPPPERTDPATNVITPQRVEYPAFLSPEFNVNIGVPEFSQATVVQLEKLREKPRESIGLERMKEEYKSMNTWIEKADYLRNLINPKMVKRELKGSIELTESNSSILEELERTAYDIHHRKSEAMSNEEGRVIPVLKLLDQNYSESSLSKSGDSTPPEDVLLPPIHSLQIIEEDETPRLQKTAEPEDRPREERKSIVFSSDEELMPKHPSILKISSSLQENRRKMEKSPHFSDVLIMPDKPFEELNTNKKGRPVAFAQKEYTIPGCKAETTEFKPKHQFQKLSKSGLDPFLRNINSKMSFRKKKDHDDGYRHLSTLSTEILEHEDQDPPYPEHSGSAGSDTIWAENSSPFTVQMAHKNSLPPDPITATIMISDRKNKLSLDSAFNSANNSNTKSIFASDNPVVSLTKLSDSDNKLLTDSSFNTTQPSNRRLSRDSNSNTTQPSDTKLCSDRSSSIAQPLDRSPGTTQPSDTKLFSDPSNNKLSRDPSSNATQLSGSNRLSHNPSINGNKSSYTSDLSKVCRDPSINSTRLSDTNKLSRDPSIISARSSDPNKLSHDPSFISTKSSDPNKLSRDPSIISHDPSIISTKSSDPNKLSHDPSINSMRLSDPSKLSRNPSIISAKSSDPNKLSRDPSIISTRSPDPNKLSRDPSITLTRLSDANKLSRDPSIISAKSSDPNKLSHDPSFISTKSSDPNKLSRDPSISIRLSDPNKLFRDPSINSTRLSDSSKLSRDPSIISAKSSDPNKLSHDPSIISAKSSDPNKLSHDPSIISHDPSVISTKSSDPNKLSRDPSINSTRLSDPSKLSPDPSIISAKSSDPNKLSRDPSFISTKSSNPNKLSRDPSIISHDPNVISTKSSDPNKLSRDPSIISTRSSDPNKLSHDPSFISTKSSDHNKLSRDPSIISTKVSDPNKLSRDPSINSTRLSDTNKLSRDPSIISARSSDPNKLSHDPSFISTKSSDPNKLSRDPSIISHDPSIISARSLDANKLSRDPSIISAKSSDPNRLSHDPSINSTKSLDPNRLSHDPSVISAMSSDPNKLSRDPSIISAKSSDPNKLSRDPSINLAKSSDPNKLSRDPSIISAKSSDPSKLSRDISIMSTRSSDPSKLSCELSFISTKSSSDPSKLSCDPSSISYDPSIISVKSSDPNRLSCDPSIISAKSSDPSKLSHDPSIISAKSSDPNKLSHDPSIISAKSSDPNKLSHDPSIISAKSSDPNKLSRDPSIISAKSSDPNKLSRDPSIISTKSSDPNKLSHDPSIISTKLSDPSKLSRESSINARKSSDTNKLSHDPSIISTKSLDSNNRLPSGNPTVNSDTTTNTAKPPVTKNVLDPDNSTVDSSDIQSKLEWLPNVSLSNVQEASSVTENVNIHHPSSSINFTSDIENLKQSIVLKSILSKNLQDLSDELFSKPEVYKNNEGCSPPPNVHSRPSDSTDDRVFEKVQDLNSWLLSKDLLNSQVLLSPVVKNSPQDLLPEGEPGKSSNIEDHVPEKLLEAAERNFSMNRKSSFKKKHLVSEESSSEHVLNGSIYEYVIKQIFTAPIFSQLGIGRKSSSEVQRDSEDQLLTPWERSVSSQILNYEEKSNEVHLSQSKSVISQIIQSFPVNTLLESGIIKVIELDKEHHNSLLDSQTTSSTEQYSDIRSQIKLLSRQNTSSINPLTSSVSGAEYTEDCQSVSTQESKYPVPDGQSDSTTEHQSLDTEETELSSNVESSSSSLDKVKDTDTAVLKSVLKNIFSIFFKYNLPERRQQSEKESESLIKHSSSSVSEHLEKIQENVNKAEKKVDRKPILNPKLRVFLEKLSETEVKNLKSELSKHIQHYLVERLTESGHITKEDLPTIYHKLYLMNEKSELKEQSPFQEKYSETVKEIMSFVNNFNHHFIDKHLETKLRAFLSEILQNYFLKNLSVSNLFNETDAVALHASMSPDTVALPASMSPVRSQTELGQDISGGNFGSSLKVNMKYPVSKSLQNYLQDLSENELLSLKTDLSKYLQVLFIEKLYKSGLVSERQLKGISQEIISLQSPPIPLKHIKTNLPFRNESYFMREESEEQMKYSKNGQNTALQTLLKDKCGETELARKEERESSFSQNLKENLPTIWEQKTIYTREEETLNLIQMHSSLNKNNQANSLTRSPERPSDMSLKKQKKDHGFMQFTQVESSVYKTESQDPYSWDSRSKTIQSKPCFEKILKMKQLDKRENNNIYKLTAQEKLDTEFSPYLKLPNCKISKENESVSRLSFPTWQTNTFIHVKPEIGEQSKLDHYYQRLKGNNNNNKKHLVTFAQFKNEMETLYRNPYEVCNEKRAKISESQSFKYKENEKNSRPFFFPEVLKRENMKLKRKERDHATKPKKSFHKIVRLLPATLPTTRPHLRKSVPRSLLHWTARRTIHDCLDRFDDLHVPSVKCPKKSKSRARFLGKSPDDSHNQARHCARPYTAPEPNKRRESAAWKFASPRMVSAGLVHLYATPEYEIRKMRSKRKLKEDIEKRPLISEIIQMLDTAE</sequence>
<feature type="region of interest" description="Disordered" evidence="1">
    <location>
        <begin position="1"/>
        <end position="43"/>
    </location>
</feature>
<evidence type="ECO:0000259" key="2">
    <source>
        <dbReference type="Pfam" id="PF15729"/>
    </source>
</evidence>
<feature type="region of interest" description="Disordered" evidence="1">
    <location>
        <begin position="1697"/>
        <end position="1718"/>
    </location>
</feature>
<feature type="compositionally biased region" description="Basic and acidic residues" evidence="1">
    <location>
        <begin position="2412"/>
        <end position="2421"/>
    </location>
</feature>
<feature type="compositionally biased region" description="Polar residues" evidence="1">
    <location>
        <begin position="971"/>
        <end position="980"/>
    </location>
</feature>
<feature type="region of interest" description="Disordered" evidence="1">
    <location>
        <begin position="79"/>
        <end position="122"/>
    </location>
</feature>
<feature type="compositionally biased region" description="Polar residues" evidence="1">
    <location>
        <begin position="1953"/>
        <end position="1962"/>
    </location>
</feature>
<feature type="compositionally biased region" description="Basic and acidic residues" evidence="1">
    <location>
        <begin position="462"/>
        <end position="479"/>
    </location>
</feature>
<name>A0ABQ0ECY9_APOSI</name>
<feature type="compositionally biased region" description="Polar residues" evidence="1">
    <location>
        <begin position="1526"/>
        <end position="1535"/>
    </location>
</feature>